<dbReference type="InterPro" id="IPR052656">
    <property type="entry name" value="CTOP_PRMT1"/>
</dbReference>
<evidence type="ECO:0000259" key="3">
    <source>
        <dbReference type="SMART" id="SM01218"/>
    </source>
</evidence>
<dbReference type="PANTHER" id="PTHR48426:SF1">
    <property type="entry name" value="CHROMATIN TARGET OF PRMT1 PROTEIN"/>
    <property type="match status" value="1"/>
</dbReference>
<evidence type="ECO:0000313" key="4">
    <source>
        <dbReference type="Ensembl" id="ENSELUP00000027832.2"/>
    </source>
</evidence>
<dbReference type="PANTHER" id="PTHR48426">
    <property type="entry name" value="CHROMATIN TARGET OF PRMT1 PROTEIN"/>
    <property type="match status" value="1"/>
</dbReference>
<evidence type="ECO:0000256" key="1">
    <source>
        <dbReference type="ARBA" id="ARBA00022884"/>
    </source>
</evidence>
<dbReference type="SMART" id="SM01218">
    <property type="entry name" value="FoP_duplication"/>
    <property type="match status" value="1"/>
</dbReference>
<name>A0A3P8ZHN7_ESOLU</name>
<gene>
    <name evidence="4" type="primary">CHTOP</name>
</gene>
<dbReference type="GO" id="GO:0003723">
    <property type="term" value="F:RNA binding"/>
    <property type="evidence" value="ECO:0007669"/>
    <property type="project" value="UniProtKB-KW"/>
</dbReference>
<feature type="region of interest" description="Disordered" evidence="2">
    <location>
        <begin position="169"/>
        <end position="195"/>
    </location>
</feature>
<organism evidence="4 5">
    <name type="scientific">Esox lucius</name>
    <name type="common">Northern pike</name>
    <dbReference type="NCBI Taxonomy" id="8010"/>
    <lineage>
        <taxon>Eukaryota</taxon>
        <taxon>Metazoa</taxon>
        <taxon>Chordata</taxon>
        <taxon>Craniata</taxon>
        <taxon>Vertebrata</taxon>
        <taxon>Euteleostomi</taxon>
        <taxon>Actinopterygii</taxon>
        <taxon>Neopterygii</taxon>
        <taxon>Teleostei</taxon>
        <taxon>Protacanthopterygii</taxon>
        <taxon>Esociformes</taxon>
        <taxon>Esocidae</taxon>
        <taxon>Esox</taxon>
    </lineage>
</organism>
<evidence type="ECO:0000313" key="5">
    <source>
        <dbReference type="Proteomes" id="UP000265140"/>
    </source>
</evidence>
<reference evidence="4" key="4">
    <citation type="submission" date="2025-09" db="UniProtKB">
        <authorList>
            <consortium name="Ensembl"/>
        </authorList>
    </citation>
    <scope>IDENTIFICATION</scope>
</reference>
<reference evidence="4" key="2">
    <citation type="submission" date="2020-02" db="EMBL/GenBank/DDBJ databases">
        <title>Esox lucius (northern pike) genome, fEsoLuc1, primary haplotype.</title>
        <authorList>
            <person name="Myers G."/>
            <person name="Karagic N."/>
            <person name="Meyer A."/>
            <person name="Pippel M."/>
            <person name="Reichard M."/>
            <person name="Winkler S."/>
            <person name="Tracey A."/>
            <person name="Sims Y."/>
            <person name="Howe K."/>
            <person name="Rhie A."/>
            <person name="Formenti G."/>
            <person name="Durbin R."/>
            <person name="Fedrigo O."/>
            <person name="Jarvis E.D."/>
        </authorList>
    </citation>
    <scope>NUCLEOTIDE SEQUENCE [LARGE SCALE GENOMIC DNA]</scope>
</reference>
<keyword evidence="1" id="KW-0694">RNA-binding</keyword>
<feature type="domain" description="Chromatin target of PRMT1 protein C-terminal" evidence="3">
    <location>
        <begin position="143"/>
        <end position="230"/>
    </location>
</feature>
<dbReference type="GeneTree" id="ENSGT00390000002869"/>
<dbReference type="KEGG" id="els:105018878"/>
<dbReference type="Pfam" id="PF13865">
    <property type="entry name" value="FoP_duplication"/>
    <property type="match status" value="1"/>
</dbReference>
<sequence>MYRQTDAMTSPTSVKIVLIGTSTASLNERFTTILKNKQQEPVDVQVNLQQEASSVANRRLARQMENRASVRAALQLKSLQLHQGKGDVLDRLGRPMGSLIRGVTRSRGFAVWGVRRMNRGGFGALGNVQRGFFRGVKQTKLKFLQGMQGSQLNRSGALVSRGSKCRLRGRGRGEHLSQRGRGWFRGQGMGRPEKIPSKEELDHQLDDYMSMSKARLDADLDSYMAMAGSDYIE</sequence>
<reference evidence="5" key="1">
    <citation type="journal article" date="2014" name="PLoS ONE">
        <title>The genome and linkage map of the northern pike (Esox lucius): conserved synteny revealed between the salmonid sister group and the Neoteleostei.</title>
        <authorList>
            <person name="Rondeau E.B."/>
            <person name="Minkley D.R."/>
            <person name="Leong J.S."/>
            <person name="Messmer A.M."/>
            <person name="Jantzen J.R."/>
            <person name="von Schalburg K.R."/>
            <person name="Lemon C."/>
            <person name="Bird N.H."/>
            <person name="Koop B.F."/>
        </authorList>
    </citation>
    <scope>NUCLEOTIDE SEQUENCE</scope>
</reference>
<evidence type="ECO:0000256" key="2">
    <source>
        <dbReference type="SAM" id="MobiDB-lite"/>
    </source>
</evidence>
<dbReference type="AlphaFoldDB" id="A0A3P8ZHN7"/>
<dbReference type="Proteomes" id="UP000265140">
    <property type="component" value="Chromosome 20"/>
</dbReference>
<reference evidence="4" key="3">
    <citation type="submission" date="2025-08" db="UniProtKB">
        <authorList>
            <consortium name="Ensembl"/>
        </authorList>
    </citation>
    <scope>IDENTIFICATION</scope>
</reference>
<keyword evidence="5" id="KW-1185">Reference proteome</keyword>
<accession>A0A3P8ZHN7</accession>
<proteinExistence type="predicted"/>
<dbReference type="InterPro" id="IPR025715">
    <property type="entry name" value="FoP_C"/>
</dbReference>
<dbReference type="Ensembl" id="ENSELUT00000014927.3">
    <property type="protein sequence ID" value="ENSELUP00000027832.2"/>
    <property type="gene ID" value="ENSELUG00000004210.3"/>
</dbReference>
<protein>
    <recommendedName>
        <fullName evidence="3">Chromatin target of PRMT1 protein C-terminal domain-containing protein</fullName>
    </recommendedName>
</protein>
<dbReference type="Bgee" id="ENSELUG00000004210">
    <property type="expression patterns" value="Expressed in ovary and 6 other cell types or tissues"/>
</dbReference>